<evidence type="ECO:0000256" key="2">
    <source>
        <dbReference type="ARBA" id="ARBA00022692"/>
    </source>
</evidence>
<evidence type="ECO:0000256" key="5">
    <source>
        <dbReference type="SAM" id="Phobius"/>
    </source>
</evidence>
<evidence type="ECO:0000313" key="7">
    <source>
        <dbReference type="EMBL" id="VTS30166.1"/>
    </source>
</evidence>
<sequence length="169" mass="19176">MYKENNKIVFSTRVKELFIDWLVISAYLVCLFIVCILFYKLVLKGIPAFTQIQSQIIVFVSSFLPIILFFTYLDYNGGSIGKRKMGLKLAYKNKNYSSALVRNIIKFLPWQLGHMGTIGGMYTGFDTISIVLEILSVGLMLVLFFMGTIRNDKRHLGDLIAGTQVLIGK</sequence>
<dbReference type="InterPro" id="IPR010432">
    <property type="entry name" value="RDD"/>
</dbReference>
<evidence type="ECO:0000256" key="4">
    <source>
        <dbReference type="ARBA" id="ARBA00023136"/>
    </source>
</evidence>
<dbReference type="RefSeq" id="WP_138069163.1">
    <property type="nucleotide sequence ID" value="NZ_LR594035.1"/>
</dbReference>
<feature type="transmembrane region" description="Helical" evidence="5">
    <location>
        <begin position="54"/>
        <end position="75"/>
    </location>
</feature>
<proteinExistence type="predicted"/>
<organism evidence="7 8">
    <name type="scientific">Streptococcus pseudoporcinus</name>
    <dbReference type="NCBI Taxonomy" id="361101"/>
    <lineage>
        <taxon>Bacteria</taxon>
        <taxon>Bacillati</taxon>
        <taxon>Bacillota</taxon>
        <taxon>Bacilli</taxon>
        <taxon>Lactobacillales</taxon>
        <taxon>Streptococcaceae</taxon>
        <taxon>Streptococcus</taxon>
    </lineage>
</organism>
<feature type="transmembrane region" description="Helical" evidence="5">
    <location>
        <begin position="104"/>
        <end position="122"/>
    </location>
</feature>
<protein>
    <submittedName>
        <fullName evidence="7">RDD family protein</fullName>
    </submittedName>
</protein>
<feature type="transmembrane region" description="Helical" evidence="5">
    <location>
        <begin position="21"/>
        <end position="42"/>
    </location>
</feature>
<keyword evidence="4 5" id="KW-0472">Membrane</keyword>
<dbReference type="Proteomes" id="UP000304914">
    <property type="component" value="Chromosome"/>
</dbReference>
<gene>
    <name evidence="7" type="ORF">NCTC5385_01484</name>
</gene>
<feature type="domain" description="RDD" evidence="6">
    <location>
        <begin position="17"/>
        <end position="162"/>
    </location>
</feature>
<dbReference type="EMBL" id="LR594035">
    <property type="protein sequence ID" value="VTS30166.1"/>
    <property type="molecule type" value="Genomic_DNA"/>
</dbReference>
<evidence type="ECO:0000313" key="8">
    <source>
        <dbReference type="Proteomes" id="UP000304914"/>
    </source>
</evidence>
<accession>A0A4U9YTT0</accession>
<dbReference type="GO" id="GO:0016020">
    <property type="term" value="C:membrane"/>
    <property type="evidence" value="ECO:0007669"/>
    <property type="project" value="UniProtKB-SubCell"/>
</dbReference>
<keyword evidence="3 5" id="KW-1133">Transmembrane helix</keyword>
<dbReference type="AlphaFoldDB" id="A0A4U9YTT0"/>
<keyword evidence="2 5" id="KW-0812">Transmembrane</keyword>
<evidence type="ECO:0000256" key="3">
    <source>
        <dbReference type="ARBA" id="ARBA00022989"/>
    </source>
</evidence>
<feature type="transmembrane region" description="Helical" evidence="5">
    <location>
        <begin position="128"/>
        <end position="146"/>
    </location>
</feature>
<comment type="subcellular location">
    <subcellularLocation>
        <location evidence="1">Membrane</location>
        <topology evidence="1">Multi-pass membrane protein</topology>
    </subcellularLocation>
</comment>
<evidence type="ECO:0000256" key="1">
    <source>
        <dbReference type="ARBA" id="ARBA00004141"/>
    </source>
</evidence>
<reference evidence="7 8" key="1">
    <citation type="submission" date="2019-05" db="EMBL/GenBank/DDBJ databases">
        <authorList>
            <consortium name="Pathogen Informatics"/>
        </authorList>
    </citation>
    <scope>NUCLEOTIDE SEQUENCE [LARGE SCALE GENOMIC DNA]</scope>
    <source>
        <strain evidence="7 8">NCTC5385</strain>
    </source>
</reference>
<evidence type="ECO:0000259" key="6">
    <source>
        <dbReference type="Pfam" id="PF06271"/>
    </source>
</evidence>
<dbReference type="Pfam" id="PF06271">
    <property type="entry name" value="RDD"/>
    <property type="match status" value="1"/>
</dbReference>
<name>A0A4U9YTT0_9STRE</name>